<dbReference type="SUPFAM" id="SSF52518">
    <property type="entry name" value="Thiamin diphosphate-binding fold (THDP-binding)"/>
    <property type="match status" value="1"/>
</dbReference>
<dbReference type="GO" id="GO:0009083">
    <property type="term" value="P:branched-chain amino acid catabolic process"/>
    <property type="evidence" value="ECO:0007669"/>
    <property type="project" value="TreeGrafter"/>
</dbReference>
<dbReference type="Gene3D" id="3.40.50.970">
    <property type="match status" value="1"/>
</dbReference>
<evidence type="ECO:0000256" key="5">
    <source>
        <dbReference type="SAM" id="MobiDB-lite"/>
    </source>
</evidence>
<evidence type="ECO:0000256" key="2">
    <source>
        <dbReference type="ARBA" id="ARBA00023002"/>
    </source>
</evidence>
<sequence>MSTATYSTDRPPNVSGASLEPQAAVARHPLDTCADDVIKVLRDDGSLDPAHDPKLDPSEVVTLYKAMVRVRQLDERLVALQRQGRIGFHIGSLGEEAAVLGSVSATRAQDWVFPCYREFGAALWRGLPLQRYIDNMFGNANDTVKGRQMPDHYTYREGHFGSVSSPIGTQITQAVGFAWAAKLKRDELATLVYFGDGATSSSDFHNGLNFAGVFKVPVVFFCRNNGWAISVPTERQTSSHTFACKGVAYGVPGVRVDGNDLFAVVKVTRDAIARAARGEGPTLIEAMTYRLSGHSTSDDPKAYRPDAWLDPWRRLDPLARLRRHLERTQGWTEAQDREIEAAVDAEVKACIVASEKVAPPSLDSMFEDVYAEPPWHLVEQREQLKAGPRPKGHGGH</sequence>
<dbReference type="CDD" id="cd02000">
    <property type="entry name" value="TPP_E1_PDC_ADC_BCADC"/>
    <property type="match status" value="1"/>
</dbReference>
<evidence type="ECO:0000256" key="1">
    <source>
        <dbReference type="ARBA" id="ARBA00001964"/>
    </source>
</evidence>
<comment type="function">
    <text evidence="4">The branched-chain alpha-keto dehydrogenase complex catalyzes the overall conversion of alpha-keto acids to acyl-CoA and CO(2). It contains multiple copies of three enzymatic components: branched-chain alpha-keto acid decarboxylase (E1), lipoamide acyltransferase (E2) and lipoamide dehydrogenase (E3).</text>
</comment>
<protein>
    <recommendedName>
        <fullName evidence="4">2-oxoisovalerate dehydrogenase subunit alpha</fullName>
        <ecNumber evidence="4">1.2.4.4</ecNumber>
    </recommendedName>
    <alternativeName>
        <fullName evidence="4">Branched-chain alpha-keto acid dehydrogenase E1 component alpha chain</fullName>
    </alternativeName>
</protein>
<feature type="domain" description="Dehydrogenase E1 component" evidence="6">
    <location>
        <begin position="64"/>
        <end position="356"/>
    </location>
</feature>
<comment type="caution">
    <text evidence="7">The sequence shown here is derived from an EMBL/GenBank/DDBJ whole genome shotgun (WGS) entry which is preliminary data.</text>
</comment>
<dbReference type="PANTHER" id="PTHR43380:SF1">
    <property type="entry name" value="2-OXOISOVALERATE DEHYDROGENASE SUBUNIT ALPHA, MITOCHONDRIAL"/>
    <property type="match status" value="1"/>
</dbReference>
<comment type="cofactor">
    <cofactor evidence="1 4">
        <name>thiamine diphosphate</name>
        <dbReference type="ChEBI" id="CHEBI:58937"/>
    </cofactor>
</comment>
<dbReference type="EMBL" id="JEMA01001264">
    <property type="protein sequence ID" value="KYF60652.1"/>
    <property type="molecule type" value="Genomic_DNA"/>
</dbReference>
<evidence type="ECO:0000313" key="8">
    <source>
        <dbReference type="Proteomes" id="UP000075260"/>
    </source>
</evidence>
<dbReference type="Pfam" id="PF00676">
    <property type="entry name" value="E1_dh"/>
    <property type="match status" value="1"/>
</dbReference>
<dbReference type="Proteomes" id="UP000075260">
    <property type="component" value="Unassembled WGS sequence"/>
</dbReference>
<comment type="catalytic activity">
    <reaction evidence="4">
        <text>N(6)-[(R)-lipoyl]-L-lysyl-[protein] + 3-methyl-2-oxobutanoate + H(+) = N(6)-[(R)-S(8)-2-methylpropanoyldihydrolipoyl]-L-lysyl-[protein] + CO2</text>
        <dbReference type="Rhea" id="RHEA:13457"/>
        <dbReference type="Rhea" id="RHEA-COMP:10474"/>
        <dbReference type="Rhea" id="RHEA-COMP:10497"/>
        <dbReference type="ChEBI" id="CHEBI:11851"/>
        <dbReference type="ChEBI" id="CHEBI:15378"/>
        <dbReference type="ChEBI" id="CHEBI:16526"/>
        <dbReference type="ChEBI" id="CHEBI:83099"/>
        <dbReference type="ChEBI" id="CHEBI:83142"/>
        <dbReference type="EC" id="1.2.4.4"/>
    </reaction>
</comment>
<name>A0A150PY87_SORCE</name>
<dbReference type="InterPro" id="IPR001017">
    <property type="entry name" value="DH_E1"/>
</dbReference>
<organism evidence="7 8">
    <name type="scientific">Sorangium cellulosum</name>
    <name type="common">Polyangium cellulosum</name>
    <dbReference type="NCBI Taxonomy" id="56"/>
    <lineage>
        <taxon>Bacteria</taxon>
        <taxon>Pseudomonadati</taxon>
        <taxon>Myxococcota</taxon>
        <taxon>Polyangia</taxon>
        <taxon>Polyangiales</taxon>
        <taxon>Polyangiaceae</taxon>
        <taxon>Sorangium</taxon>
    </lineage>
</organism>
<dbReference type="InterPro" id="IPR050771">
    <property type="entry name" value="Alpha-ketoacid_DH_E1_comp"/>
</dbReference>
<feature type="region of interest" description="Disordered" evidence="5">
    <location>
        <begin position="1"/>
        <end position="20"/>
    </location>
</feature>
<feature type="compositionally biased region" description="Polar residues" evidence="5">
    <location>
        <begin position="1"/>
        <end position="10"/>
    </location>
</feature>
<gene>
    <name evidence="7" type="ORF">BE15_15300</name>
</gene>
<dbReference type="OrthoDB" id="9766715at2"/>
<evidence type="ECO:0000256" key="3">
    <source>
        <dbReference type="ARBA" id="ARBA00023052"/>
    </source>
</evidence>
<evidence type="ECO:0000313" key="7">
    <source>
        <dbReference type="EMBL" id="KYF60652.1"/>
    </source>
</evidence>
<dbReference type="InterPro" id="IPR029061">
    <property type="entry name" value="THDP-binding"/>
</dbReference>
<dbReference type="GO" id="GO:0003863">
    <property type="term" value="F:branched-chain 2-oxo acid dehydrogenase activity"/>
    <property type="evidence" value="ECO:0007669"/>
    <property type="project" value="UniProtKB-EC"/>
</dbReference>
<dbReference type="AlphaFoldDB" id="A0A150PY87"/>
<evidence type="ECO:0000256" key="4">
    <source>
        <dbReference type="RuleBase" id="RU365014"/>
    </source>
</evidence>
<evidence type="ECO:0000259" key="6">
    <source>
        <dbReference type="Pfam" id="PF00676"/>
    </source>
</evidence>
<dbReference type="EC" id="1.2.4.4" evidence="4"/>
<comment type="similarity">
    <text evidence="4">Belongs to the BCKDHA family.</text>
</comment>
<dbReference type="RefSeq" id="WP_061613443.1">
    <property type="nucleotide sequence ID" value="NZ_CP162579.1"/>
</dbReference>
<dbReference type="PANTHER" id="PTHR43380">
    <property type="entry name" value="2-OXOISOVALERATE DEHYDROGENASE SUBUNIT ALPHA, MITOCHONDRIAL"/>
    <property type="match status" value="1"/>
</dbReference>
<reference evidence="7 8" key="1">
    <citation type="submission" date="2014-02" db="EMBL/GenBank/DDBJ databases">
        <title>The small core and large imbalanced accessory genome model reveals a collaborative survival strategy of Sorangium cellulosum strains in nature.</title>
        <authorList>
            <person name="Han K."/>
            <person name="Peng R."/>
            <person name="Blom J."/>
            <person name="Li Y.-Z."/>
        </authorList>
    </citation>
    <scope>NUCLEOTIDE SEQUENCE [LARGE SCALE GENOMIC DNA]</scope>
    <source>
        <strain evidence="7 8">So0008-312</strain>
    </source>
</reference>
<keyword evidence="2 4" id="KW-0560">Oxidoreductase</keyword>
<accession>A0A150PY87</accession>
<keyword evidence="3 4" id="KW-0786">Thiamine pyrophosphate</keyword>
<proteinExistence type="inferred from homology"/>